<dbReference type="InterPro" id="IPR027417">
    <property type="entry name" value="P-loop_NTPase"/>
</dbReference>
<evidence type="ECO:0000313" key="6">
    <source>
        <dbReference type="Proteomes" id="UP000694392"/>
    </source>
</evidence>
<keyword evidence="6" id="KW-1185">Reference proteome</keyword>
<dbReference type="GO" id="GO:0005525">
    <property type="term" value="F:GTP binding"/>
    <property type="evidence" value="ECO:0007669"/>
    <property type="project" value="UniProtKB-KW"/>
</dbReference>
<evidence type="ECO:0000313" key="5">
    <source>
        <dbReference type="Ensembl" id="ENSSPUP00000012846.1"/>
    </source>
</evidence>
<reference evidence="5" key="1">
    <citation type="submission" date="2025-08" db="UniProtKB">
        <authorList>
            <consortium name="Ensembl"/>
        </authorList>
    </citation>
    <scope>IDENTIFICATION</scope>
</reference>
<dbReference type="GeneTree" id="ENSGT00940000154844"/>
<proteinExistence type="inferred from homology"/>
<evidence type="ECO:0000256" key="1">
    <source>
        <dbReference type="ARBA" id="ARBA00008535"/>
    </source>
</evidence>
<dbReference type="Ensembl" id="ENSSPUT00000013705.1">
    <property type="protein sequence ID" value="ENSSPUP00000012846.1"/>
    <property type="gene ID" value="ENSSPUG00000009907.1"/>
</dbReference>
<dbReference type="InterPro" id="IPR045058">
    <property type="entry name" value="GIMA/IAN/Toc"/>
</dbReference>
<name>A0A8D0H0Y0_SPHPU</name>
<keyword evidence="3" id="KW-0342">GTP-binding</keyword>
<evidence type="ECO:0000256" key="3">
    <source>
        <dbReference type="ARBA" id="ARBA00023134"/>
    </source>
</evidence>
<evidence type="ECO:0000259" key="4">
    <source>
        <dbReference type="PROSITE" id="PS51720"/>
    </source>
</evidence>
<reference evidence="5" key="2">
    <citation type="submission" date="2025-09" db="UniProtKB">
        <authorList>
            <consortium name="Ensembl"/>
        </authorList>
    </citation>
    <scope>IDENTIFICATION</scope>
</reference>
<dbReference type="PANTHER" id="PTHR10903:SF170">
    <property type="entry name" value="GTPASE IMAP FAMILY MEMBER 7"/>
    <property type="match status" value="1"/>
</dbReference>
<keyword evidence="2" id="KW-0547">Nucleotide-binding</keyword>
<dbReference type="CDD" id="cd01852">
    <property type="entry name" value="AIG1"/>
    <property type="match status" value="1"/>
</dbReference>
<dbReference type="FunFam" id="3.40.50.300:FF:000366">
    <property type="entry name" value="GTPase, IMAP family member 2"/>
    <property type="match status" value="1"/>
</dbReference>
<sequence length="216" mass="23988">MHTDPGGSSHRPEESELRIILVGKTGCGKSATGNTILGEERFPSKFQPCTETETCVSETGDWKGRKVVVIDTPAIPDVAKAEASSKFKHCLHLSCPNPHVFVLVIRLGSFTMQDKAAVQQMQAMFGPEAMKYTIVLFTRKEDLGSQTLDNYIKRNEHLDALIQKCDNRYCAFNNKEVGEKQAAQADELLSKIVDLVNGNKDRPYYTAPSLKPQSKK</sequence>
<dbReference type="InterPro" id="IPR006703">
    <property type="entry name" value="G_AIG1"/>
</dbReference>
<dbReference type="PROSITE" id="PS51720">
    <property type="entry name" value="G_AIG1"/>
    <property type="match status" value="1"/>
</dbReference>
<accession>A0A8D0H0Y0</accession>
<dbReference type="SUPFAM" id="SSF52540">
    <property type="entry name" value="P-loop containing nucleoside triphosphate hydrolases"/>
    <property type="match status" value="1"/>
</dbReference>
<evidence type="ECO:0000256" key="2">
    <source>
        <dbReference type="ARBA" id="ARBA00022741"/>
    </source>
</evidence>
<organism evidence="5 6">
    <name type="scientific">Sphenodon punctatus</name>
    <name type="common">Tuatara</name>
    <name type="synonym">Hatteria punctata</name>
    <dbReference type="NCBI Taxonomy" id="8508"/>
    <lineage>
        <taxon>Eukaryota</taxon>
        <taxon>Metazoa</taxon>
        <taxon>Chordata</taxon>
        <taxon>Craniata</taxon>
        <taxon>Vertebrata</taxon>
        <taxon>Euteleostomi</taxon>
        <taxon>Lepidosauria</taxon>
        <taxon>Sphenodontia</taxon>
        <taxon>Sphenodontidae</taxon>
        <taxon>Sphenodon</taxon>
    </lineage>
</organism>
<dbReference type="AlphaFoldDB" id="A0A8D0H0Y0"/>
<protein>
    <recommendedName>
        <fullName evidence="4">AIG1-type G domain-containing protein</fullName>
    </recommendedName>
</protein>
<comment type="similarity">
    <text evidence="1">Belongs to the TRAFAC class TrmE-Era-EngA-EngB-Septin-like GTPase superfamily. AIG1/Toc34/Toc159-like paraseptin GTPase family. IAN subfamily.</text>
</comment>
<dbReference type="Gene3D" id="3.40.50.300">
    <property type="entry name" value="P-loop containing nucleotide triphosphate hydrolases"/>
    <property type="match status" value="1"/>
</dbReference>
<dbReference type="Pfam" id="PF04548">
    <property type="entry name" value="AIG1"/>
    <property type="match status" value="1"/>
</dbReference>
<dbReference type="PANTHER" id="PTHR10903">
    <property type="entry name" value="GTPASE, IMAP FAMILY MEMBER-RELATED"/>
    <property type="match status" value="1"/>
</dbReference>
<feature type="domain" description="AIG1-type G" evidence="4">
    <location>
        <begin position="14"/>
        <end position="213"/>
    </location>
</feature>
<dbReference type="Proteomes" id="UP000694392">
    <property type="component" value="Unplaced"/>
</dbReference>